<protein>
    <recommendedName>
        <fullName evidence="4">PEP-CTERM protein-sorting domain-containing protein</fullName>
    </recommendedName>
</protein>
<evidence type="ECO:0000256" key="1">
    <source>
        <dbReference type="SAM" id="SignalP"/>
    </source>
</evidence>
<accession>B9THL4</accession>
<dbReference type="EMBL" id="EQ981656">
    <property type="protein sequence ID" value="EEF24650.1"/>
    <property type="molecule type" value="Genomic_DNA"/>
</dbReference>
<name>B9THL4_RICCO</name>
<dbReference type="Proteomes" id="UP000008311">
    <property type="component" value="Unassembled WGS sequence"/>
</dbReference>
<feature type="chain" id="PRO_5002890246" description="PEP-CTERM protein-sorting domain-containing protein" evidence="1">
    <location>
        <begin position="24"/>
        <end position="298"/>
    </location>
</feature>
<evidence type="ECO:0000313" key="3">
    <source>
        <dbReference type="Proteomes" id="UP000008311"/>
    </source>
</evidence>
<keyword evidence="3" id="KW-1185">Reference proteome</keyword>
<evidence type="ECO:0008006" key="4">
    <source>
        <dbReference type="Google" id="ProtNLM"/>
    </source>
</evidence>
<dbReference type="InParanoid" id="B9THL4"/>
<reference evidence="3" key="1">
    <citation type="journal article" date="2010" name="Nat. Biotechnol.">
        <title>Draft genome sequence of the oilseed species Ricinus communis.</title>
        <authorList>
            <person name="Chan A.P."/>
            <person name="Crabtree J."/>
            <person name="Zhao Q."/>
            <person name="Lorenzi H."/>
            <person name="Orvis J."/>
            <person name="Puiu D."/>
            <person name="Melake-Berhan A."/>
            <person name="Jones K.M."/>
            <person name="Redman J."/>
            <person name="Chen G."/>
            <person name="Cahoon E.B."/>
            <person name="Gedil M."/>
            <person name="Stanke M."/>
            <person name="Haas B.J."/>
            <person name="Wortman J.R."/>
            <person name="Fraser-Liggett C.M."/>
            <person name="Ravel J."/>
            <person name="Rabinowicz P.D."/>
        </authorList>
    </citation>
    <scope>NUCLEOTIDE SEQUENCE [LARGE SCALE GENOMIC DNA]</scope>
    <source>
        <strain evidence="3">cv. Hale</strain>
    </source>
</reference>
<gene>
    <name evidence="2" type="ORF">RCOM_1801350</name>
</gene>
<organism evidence="2 3">
    <name type="scientific">Ricinus communis</name>
    <name type="common">Castor bean</name>
    <dbReference type="NCBI Taxonomy" id="3988"/>
    <lineage>
        <taxon>Eukaryota</taxon>
        <taxon>Viridiplantae</taxon>
        <taxon>Streptophyta</taxon>
        <taxon>Embryophyta</taxon>
        <taxon>Tracheophyta</taxon>
        <taxon>Spermatophyta</taxon>
        <taxon>Magnoliopsida</taxon>
        <taxon>eudicotyledons</taxon>
        <taxon>Gunneridae</taxon>
        <taxon>Pentapetalae</taxon>
        <taxon>rosids</taxon>
        <taxon>fabids</taxon>
        <taxon>Malpighiales</taxon>
        <taxon>Euphorbiaceae</taxon>
        <taxon>Acalyphoideae</taxon>
        <taxon>Acalypheae</taxon>
        <taxon>Ricinus</taxon>
    </lineage>
</organism>
<evidence type="ECO:0000313" key="2">
    <source>
        <dbReference type="EMBL" id="EEF24650.1"/>
    </source>
</evidence>
<feature type="signal peptide" evidence="1">
    <location>
        <begin position="1"/>
        <end position="23"/>
    </location>
</feature>
<dbReference type="AlphaFoldDB" id="B9THL4"/>
<sequence length="298" mass="31117">MRAKFGLLAAAVSLALVSQGAQAMSYATATLGPVTVTLIDLNPLDSILPSINWGNNTYYGYSNYTYVYAYDTANGNFPTNGALGTYIGSNNSSSTSTAHSAATSSISSGGDETNINGMSMASYGYADGTTVAGNYCYFQGGSYAPYYNYDTFTLGAYTGVVFSANVSASASTTVGYQDGWGNEAASASSVLNVWGTQPSGNSGSQSSYSSISANASYDAVWNNQTQTYDYIGQNDDKTDVLGAAYINYTGSDKVGYLQVNTYVSGISYVASAVPESDAYALLMAGMLLISSIARRKSE</sequence>
<keyword evidence="1" id="KW-0732">Signal</keyword>
<proteinExistence type="predicted"/>